<feature type="transmembrane region" description="Helical" evidence="7">
    <location>
        <begin position="269"/>
        <end position="289"/>
    </location>
</feature>
<evidence type="ECO:0000259" key="8">
    <source>
        <dbReference type="Pfam" id="PF00892"/>
    </source>
</evidence>
<keyword evidence="6 7" id="KW-0472">Membrane</keyword>
<organism evidence="9 10">
    <name type="scientific">Bacillus seohaeanensis</name>
    <dbReference type="NCBI Taxonomy" id="284580"/>
    <lineage>
        <taxon>Bacteria</taxon>
        <taxon>Bacillati</taxon>
        <taxon>Bacillota</taxon>
        <taxon>Bacilli</taxon>
        <taxon>Bacillales</taxon>
        <taxon>Bacillaceae</taxon>
        <taxon>Bacillus</taxon>
    </lineage>
</organism>
<keyword evidence="5 7" id="KW-1133">Transmembrane helix</keyword>
<dbReference type="PANTHER" id="PTHR42920">
    <property type="entry name" value="OS03G0707200 PROTEIN-RELATED"/>
    <property type="match status" value="1"/>
</dbReference>
<evidence type="ECO:0000256" key="4">
    <source>
        <dbReference type="ARBA" id="ARBA00022692"/>
    </source>
</evidence>
<evidence type="ECO:0000256" key="1">
    <source>
        <dbReference type="ARBA" id="ARBA00004651"/>
    </source>
</evidence>
<comment type="subcellular location">
    <subcellularLocation>
        <location evidence="1">Cell membrane</location>
        <topology evidence="1">Multi-pass membrane protein</topology>
    </subcellularLocation>
</comment>
<feature type="domain" description="EamA" evidence="8">
    <location>
        <begin position="146"/>
        <end position="284"/>
    </location>
</feature>
<keyword evidence="3" id="KW-1003">Cell membrane</keyword>
<reference evidence="10" key="1">
    <citation type="journal article" date="2019" name="Int. J. Syst. Evol. Microbiol.">
        <title>The Global Catalogue of Microorganisms (GCM) 10K type strain sequencing project: providing services to taxonomists for standard genome sequencing and annotation.</title>
        <authorList>
            <consortium name="The Broad Institute Genomics Platform"/>
            <consortium name="The Broad Institute Genome Sequencing Center for Infectious Disease"/>
            <person name="Wu L."/>
            <person name="Ma J."/>
        </authorList>
    </citation>
    <scope>NUCLEOTIDE SEQUENCE [LARGE SCALE GENOMIC DNA]</scope>
    <source>
        <strain evidence="10">KCTC 3913</strain>
    </source>
</reference>
<accession>A0ABW5RQ84</accession>
<feature type="transmembrane region" description="Helical" evidence="7">
    <location>
        <begin position="69"/>
        <end position="89"/>
    </location>
</feature>
<evidence type="ECO:0000256" key="3">
    <source>
        <dbReference type="ARBA" id="ARBA00022475"/>
    </source>
</evidence>
<evidence type="ECO:0000313" key="10">
    <source>
        <dbReference type="Proteomes" id="UP001597506"/>
    </source>
</evidence>
<dbReference type="Proteomes" id="UP001597506">
    <property type="component" value="Unassembled WGS sequence"/>
</dbReference>
<sequence>MSRKWIADFSLLLVAFIWGSTFVVVQSAIETLPPFTFNGLRFLLAGIVLFICLALFEKNKQWKKDISKGIILGIFLFIAYAFQTFGLLFTTPAKSGFLTGLSVVMVPFLIYFFSKQKPSLSAVFGSILAGLGLFFLTSGHAQNFNIGDVLTIVCAFGFAFHIVYTDRFTHQSSILILTTIQLLTVSSLSFIGALLFEDWMAPFQTNEFWSLNVIAGLLVTALLATSAAFYIQTFSQRYTSPSRVAIILTMEPVFAALCSYLWIGEQLTFYAVMGGIFILIGMLCAEIPIPIVKKPRKKRTA</sequence>
<dbReference type="InterPro" id="IPR051258">
    <property type="entry name" value="Diverse_Substrate_Transporter"/>
</dbReference>
<dbReference type="InterPro" id="IPR000620">
    <property type="entry name" value="EamA_dom"/>
</dbReference>
<comment type="similarity">
    <text evidence="2">Belongs to the EamA transporter family.</text>
</comment>
<name>A0ABW5RQ84_9BACI</name>
<dbReference type="RefSeq" id="WP_377934141.1">
    <property type="nucleotide sequence ID" value="NZ_JBHUMF010000015.1"/>
</dbReference>
<feature type="transmembrane region" description="Helical" evidence="7">
    <location>
        <begin position="208"/>
        <end position="231"/>
    </location>
</feature>
<feature type="transmembrane region" description="Helical" evidence="7">
    <location>
        <begin position="95"/>
        <end position="113"/>
    </location>
</feature>
<dbReference type="Pfam" id="PF00892">
    <property type="entry name" value="EamA"/>
    <property type="match status" value="2"/>
</dbReference>
<feature type="transmembrane region" description="Helical" evidence="7">
    <location>
        <begin position="37"/>
        <end position="57"/>
    </location>
</feature>
<keyword evidence="4 7" id="KW-0812">Transmembrane</keyword>
<dbReference type="SUPFAM" id="SSF103481">
    <property type="entry name" value="Multidrug resistance efflux transporter EmrE"/>
    <property type="match status" value="2"/>
</dbReference>
<evidence type="ECO:0000256" key="5">
    <source>
        <dbReference type="ARBA" id="ARBA00022989"/>
    </source>
</evidence>
<keyword evidence="10" id="KW-1185">Reference proteome</keyword>
<evidence type="ECO:0000256" key="6">
    <source>
        <dbReference type="ARBA" id="ARBA00023136"/>
    </source>
</evidence>
<proteinExistence type="inferred from homology"/>
<feature type="transmembrane region" description="Helical" evidence="7">
    <location>
        <begin position="144"/>
        <end position="163"/>
    </location>
</feature>
<dbReference type="PANTHER" id="PTHR42920:SF5">
    <property type="entry name" value="EAMA DOMAIN-CONTAINING PROTEIN"/>
    <property type="match status" value="1"/>
</dbReference>
<evidence type="ECO:0000313" key="9">
    <source>
        <dbReference type="EMBL" id="MFD2680612.1"/>
    </source>
</evidence>
<protein>
    <submittedName>
        <fullName evidence="9">DMT family transporter</fullName>
    </submittedName>
</protein>
<feature type="domain" description="EamA" evidence="8">
    <location>
        <begin position="6"/>
        <end position="137"/>
    </location>
</feature>
<gene>
    <name evidence="9" type="ORF">ACFSUL_07555</name>
</gene>
<dbReference type="EMBL" id="JBHUMF010000015">
    <property type="protein sequence ID" value="MFD2680612.1"/>
    <property type="molecule type" value="Genomic_DNA"/>
</dbReference>
<feature type="transmembrane region" description="Helical" evidence="7">
    <location>
        <begin position="243"/>
        <end position="263"/>
    </location>
</feature>
<comment type="caution">
    <text evidence="9">The sequence shown here is derived from an EMBL/GenBank/DDBJ whole genome shotgun (WGS) entry which is preliminary data.</text>
</comment>
<feature type="transmembrane region" description="Helical" evidence="7">
    <location>
        <begin position="175"/>
        <end position="196"/>
    </location>
</feature>
<dbReference type="InterPro" id="IPR037185">
    <property type="entry name" value="EmrE-like"/>
</dbReference>
<evidence type="ECO:0000256" key="2">
    <source>
        <dbReference type="ARBA" id="ARBA00007362"/>
    </source>
</evidence>
<feature type="transmembrane region" description="Helical" evidence="7">
    <location>
        <begin position="120"/>
        <end position="138"/>
    </location>
</feature>
<evidence type="ECO:0000256" key="7">
    <source>
        <dbReference type="SAM" id="Phobius"/>
    </source>
</evidence>